<keyword evidence="10" id="KW-1185">Reference proteome</keyword>
<name>A0A1G9PDX8_9PROT</name>
<dbReference type="PANTHER" id="PTHR33991:SF1">
    <property type="entry name" value="DNA REPAIR PROTEIN RECO"/>
    <property type="match status" value="1"/>
</dbReference>
<sequence>MEWSDSGIVLAVRPHGETSAIIEVLTAQNGRHAGLVRGGRSRVLRPVLQPGNRIAVTWRARLADHLGSFTVEAEHLGAGAVMEDRAALAGLNSACAVAVMALPEREAHKQVYDGFGIFLAALEHEDVWPALYVSWEAGLLSDLGYGLDLDTCAVTGVVDDLTHVSPRTGRAVCREEAAPYLAKLLEIPGFMQGSGTIEPGDIAMGLALTGYFIDRRVLWPIDRQLPEARTRMIAELERVGRL</sequence>
<evidence type="ECO:0000256" key="5">
    <source>
        <dbReference type="ARBA" id="ARBA00023204"/>
    </source>
</evidence>
<dbReference type="SUPFAM" id="SSF57863">
    <property type="entry name" value="ArfGap/RecO-like zinc finger"/>
    <property type="match status" value="1"/>
</dbReference>
<comment type="similarity">
    <text evidence="1 7">Belongs to the RecO family.</text>
</comment>
<dbReference type="OrthoDB" id="9804792at2"/>
<dbReference type="InterPro" id="IPR042242">
    <property type="entry name" value="RecO_C"/>
</dbReference>
<evidence type="ECO:0000256" key="2">
    <source>
        <dbReference type="ARBA" id="ARBA00021310"/>
    </source>
</evidence>
<dbReference type="NCBIfam" id="TIGR00613">
    <property type="entry name" value="reco"/>
    <property type="match status" value="1"/>
</dbReference>
<comment type="function">
    <text evidence="7">Involved in DNA repair and RecF pathway recombination.</text>
</comment>
<evidence type="ECO:0000256" key="1">
    <source>
        <dbReference type="ARBA" id="ARBA00007452"/>
    </source>
</evidence>
<reference evidence="9 10" key="1">
    <citation type="submission" date="2016-10" db="EMBL/GenBank/DDBJ databases">
        <authorList>
            <person name="de Groot N.N."/>
        </authorList>
    </citation>
    <scope>NUCLEOTIDE SEQUENCE [LARGE SCALE GENOMIC DNA]</scope>
    <source>
        <strain evidence="9 10">DSM 16077</strain>
    </source>
</reference>
<dbReference type="AlphaFoldDB" id="A0A1G9PDX8"/>
<dbReference type="InterPro" id="IPR012340">
    <property type="entry name" value="NA-bd_OB-fold"/>
</dbReference>
<dbReference type="GO" id="GO:0006302">
    <property type="term" value="P:double-strand break repair"/>
    <property type="evidence" value="ECO:0007669"/>
    <property type="project" value="TreeGrafter"/>
</dbReference>
<accession>A0A1G9PDX8</accession>
<evidence type="ECO:0000313" key="10">
    <source>
        <dbReference type="Proteomes" id="UP000199759"/>
    </source>
</evidence>
<evidence type="ECO:0000259" key="8">
    <source>
        <dbReference type="Pfam" id="PF11967"/>
    </source>
</evidence>
<organism evidence="9 10">
    <name type="scientific">Maricaulis salignorans</name>
    <dbReference type="NCBI Taxonomy" id="144026"/>
    <lineage>
        <taxon>Bacteria</taxon>
        <taxon>Pseudomonadati</taxon>
        <taxon>Pseudomonadota</taxon>
        <taxon>Alphaproteobacteria</taxon>
        <taxon>Maricaulales</taxon>
        <taxon>Maricaulaceae</taxon>
        <taxon>Maricaulis</taxon>
    </lineage>
</organism>
<dbReference type="Proteomes" id="UP000199759">
    <property type="component" value="Unassembled WGS sequence"/>
</dbReference>
<evidence type="ECO:0000256" key="6">
    <source>
        <dbReference type="ARBA" id="ARBA00033409"/>
    </source>
</evidence>
<dbReference type="STRING" id="144026.SAMN04488568_103203"/>
<dbReference type="SUPFAM" id="SSF50249">
    <property type="entry name" value="Nucleic acid-binding proteins"/>
    <property type="match status" value="1"/>
</dbReference>
<evidence type="ECO:0000313" key="9">
    <source>
        <dbReference type="EMBL" id="SDL97072.1"/>
    </source>
</evidence>
<feature type="domain" description="DNA replication/recombination mediator RecO N-terminal" evidence="8">
    <location>
        <begin position="1"/>
        <end position="70"/>
    </location>
</feature>
<keyword evidence="3 7" id="KW-0227">DNA damage</keyword>
<dbReference type="Gene3D" id="2.40.50.140">
    <property type="entry name" value="Nucleic acid-binding proteins"/>
    <property type="match status" value="1"/>
</dbReference>
<dbReference type="Gene3D" id="1.20.1440.120">
    <property type="entry name" value="Recombination protein O, C-terminal domain"/>
    <property type="match status" value="1"/>
</dbReference>
<dbReference type="InterPro" id="IPR037278">
    <property type="entry name" value="ARFGAP/RecO"/>
</dbReference>
<protein>
    <recommendedName>
        <fullName evidence="2 7">DNA repair protein RecO</fullName>
    </recommendedName>
    <alternativeName>
        <fullName evidence="6 7">Recombination protein O</fullName>
    </alternativeName>
</protein>
<dbReference type="Pfam" id="PF02565">
    <property type="entry name" value="RecO_C"/>
    <property type="match status" value="1"/>
</dbReference>
<dbReference type="Pfam" id="PF11967">
    <property type="entry name" value="RecO_N"/>
    <property type="match status" value="1"/>
</dbReference>
<dbReference type="EMBL" id="FNHG01000003">
    <property type="protein sequence ID" value="SDL97072.1"/>
    <property type="molecule type" value="Genomic_DNA"/>
</dbReference>
<evidence type="ECO:0000256" key="4">
    <source>
        <dbReference type="ARBA" id="ARBA00023172"/>
    </source>
</evidence>
<proteinExistence type="inferred from homology"/>
<dbReference type="HAMAP" id="MF_00201">
    <property type="entry name" value="RecO"/>
    <property type="match status" value="1"/>
</dbReference>
<keyword evidence="5 7" id="KW-0234">DNA repair</keyword>
<gene>
    <name evidence="7" type="primary">recO</name>
    <name evidence="9" type="ORF">SAMN04488568_103203</name>
</gene>
<dbReference type="GO" id="GO:0006310">
    <property type="term" value="P:DNA recombination"/>
    <property type="evidence" value="ECO:0007669"/>
    <property type="project" value="UniProtKB-UniRule"/>
</dbReference>
<dbReference type="PANTHER" id="PTHR33991">
    <property type="entry name" value="DNA REPAIR PROTEIN RECO"/>
    <property type="match status" value="1"/>
</dbReference>
<evidence type="ECO:0000256" key="7">
    <source>
        <dbReference type="HAMAP-Rule" id="MF_00201"/>
    </source>
</evidence>
<keyword evidence="4 7" id="KW-0233">DNA recombination</keyword>
<dbReference type="GO" id="GO:0043590">
    <property type="term" value="C:bacterial nucleoid"/>
    <property type="evidence" value="ECO:0007669"/>
    <property type="project" value="TreeGrafter"/>
</dbReference>
<dbReference type="InterPro" id="IPR003717">
    <property type="entry name" value="RecO"/>
</dbReference>
<evidence type="ECO:0000256" key="3">
    <source>
        <dbReference type="ARBA" id="ARBA00022763"/>
    </source>
</evidence>
<dbReference type="InterPro" id="IPR022572">
    <property type="entry name" value="DNA_rep/recomb_RecO_N"/>
</dbReference>